<keyword evidence="2" id="KW-0378">Hydrolase</keyword>
<dbReference type="InterPro" id="IPR000073">
    <property type="entry name" value="AB_hydrolase_1"/>
</dbReference>
<reference evidence="2" key="1">
    <citation type="submission" date="2022-10" db="EMBL/GenBank/DDBJ databases">
        <title>The complete genomes of actinobacterial strains from the NBC collection.</title>
        <authorList>
            <person name="Joergensen T.S."/>
            <person name="Alvarez Arevalo M."/>
            <person name="Sterndorff E.B."/>
            <person name="Faurdal D."/>
            <person name="Vuksanovic O."/>
            <person name="Mourched A.-S."/>
            <person name="Charusanti P."/>
            <person name="Shaw S."/>
            <person name="Blin K."/>
            <person name="Weber T."/>
        </authorList>
    </citation>
    <scope>NUCLEOTIDE SEQUENCE</scope>
    <source>
        <strain evidence="2">NBC 00180</strain>
    </source>
</reference>
<gene>
    <name evidence="2" type="ORF">OG477_22630</name>
</gene>
<proteinExistence type="predicted"/>
<evidence type="ECO:0000259" key="1">
    <source>
        <dbReference type="Pfam" id="PF12697"/>
    </source>
</evidence>
<accession>A0AAU1I2P6</accession>
<dbReference type="InterPro" id="IPR050266">
    <property type="entry name" value="AB_hydrolase_sf"/>
</dbReference>
<organism evidence="2">
    <name type="scientific">Streptomyces sp. NBC_00180</name>
    <dbReference type="NCBI Taxonomy" id="2903632"/>
    <lineage>
        <taxon>Bacteria</taxon>
        <taxon>Bacillati</taxon>
        <taxon>Actinomycetota</taxon>
        <taxon>Actinomycetes</taxon>
        <taxon>Kitasatosporales</taxon>
        <taxon>Streptomycetaceae</taxon>
        <taxon>Streptomyces</taxon>
    </lineage>
</organism>
<dbReference type="PANTHER" id="PTHR43798:SF33">
    <property type="entry name" value="HYDROLASE, PUTATIVE (AFU_ORTHOLOGUE AFUA_2G14860)-RELATED"/>
    <property type="match status" value="1"/>
</dbReference>
<dbReference type="PRINTS" id="PR00111">
    <property type="entry name" value="ABHYDROLASE"/>
</dbReference>
<dbReference type="Pfam" id="PF12697">
    <property type="entry name" value="Abhydrolase_6"/>
    <property type="match status" value="1"/>
</dbReference>
<dbReference type="EMBL" id="CP108140">
    <property type="protein sequence ID" value="WTP87981.1"/>
    <property type="molecule type" value="Genomic_DNA"/>
</dbReference>
<dbReference type="InterPro" id="IPR029058">
    <property type="entry name" value="AB_hydrolase_fold"/>
</dbReference>
<dbReference type="GO" id="GO:0016787">
    <property type="term" value="F:hydrolase activity"/>
    <property type="evidence" value="ECO:0007669"/>
    <property type="project" value="UniProtKB-KW"/>
</dbReference>
<dbReference type="Gene3D" id="3.40.50.1820">
    <property type="entry name" value="alpha/beta hydrolase"/>
    <property type="match status" value="1"/>
</dbReference>
<protein>
    <submittedName>
        <fullName evidence="2">Alpha/beta hydrolase</fullName>
    </submittedName>
</protein>
<sequence length="265" mass="28105">MGHMVQVKGGEVWVDDAAADGGAAAGPPVVLLHSGIGDSRLWDPVLPGLAAGGLRVIRYDARGFGRSPAPTVSYTQLDDLRSVLDHFELTRVVLVGSSMGGRTAIDLALSDPGRMAALGLLVPGVNGYDGLESAKVTEEIGRLATAGDTDGLVAFALRLWGAAGPDPDTEAEHLLRAAIPAWFTTYGHETEGGRAFDRLGELDLPCTLLLGERDQPEVIRCNEAMAARIPGCRLVRHPDCDHFPTLRAPRDVVRLVTELCERASA</sequence>
<dbReference type="GO" id="GO:0016020">
    <property type="term" value="C:membrane"/>
    <property type="evidence" value="ECO:0007669"/>
    <property type="project" value="TreeGrafter"/>
</dbReference>
<dbReference type="PANTHER" id="PTHR43798">
    <property type="entry name" value="MONOACYLGLYCEROL LIPASE"/>
    <property type="match status" value="1"/>
</dbReference>
<dbReference type="AlphaFoldDB" id="A0AAU1I2P6"/>
<evidence type="ECO:0000313" key="2">
    <source>
        <dbReference type="EMBL" id="WTP87981.1"/>
    </source>
</evidence>
<dbReference type="SUPFAM" id="SSF53474">
    <property type="entry name" value="alpha/beta-Hydrolases"/>
    <property type="match status" value="1"/>
</dbReference>
<feature type="domain" description="AB hydrolase-1" evidence="1">
    <location>
        <begin position="29"/>
        <end position="254"/>
    </location>
</feature>
<name>A0AAU1I2P6_9ACTN</name>